<sequence>MRLDMPGGNKPSEYQVEDISISVSRTLDGRGDMRGDVTLTLSGLRPLDTAMLHWARPGEPGQDASRNMVVTIPAGVNASAGGETRYELDGAKVTGFNASHSAGSAMTQVMIQVSARRVTLNGVVMN</sequence>
<keyword evidence="2" id="KW-1185">Reference proteome</keyword>
<reference evidence="1 2" key="1">
    <citation type="submission" date="2018-09" db="EMBL/GenBank/DDBJ databases">
        <authorList>
            <person name="Livingstone P.G."/>
            <person name="Whitworth D.E."/>
        </authorList>
    </citation>
    <scope>NUCLEOTIDE SEQUENCE [LARGE SCALE GENOMIC DNA]</scope>
    <source>
        <strain evidence="1 2">CA031B</strain>
    </source>
</reference>
<name>A0ABX9Q4Y0_9BACT</name>
<evidence type="ECO:0000313" key="1">
    <source>
        <dbReference type="EMBL" id="RKH80167.1"/>
    </source>
</evidence>
<organism evidence="1 2">
    <name type="scientific">Corallococcus praedator</name>
    <dbReference type="NCBI Taxonomy" id="2316724"/>
    <lineage>
        <taxon>Bacteria</taxon>
        <taxon>Pseudomonadati</taxon>
        <taxon>Myxococcota</taxon>
        <taxon>Myxococcia</taxon>
        <taxon>Myxococcales</taxon>
        <taxon>Cystobacterineae</taxon>
        <taxon>Myxococcaceae</taxon>
        <taxon>Corallococcus</taxon>
    </lineage>
</organism>
<dbReference type="EMBL" id="RAWI01001124">
    <property type="protein sequence ID" value="RKH80167.1"/>
    <property type="molecule type" value="Genomic_DNA"/>
</dbReference>
<comment type="caution">
    <text evidence="1">The sequence shown here is derived from an EMBL/GenBank/DDBJ whole genome shotgun (WGS) entry which is preliminary data.</text>
</comment>
<dbReference type="Proteomes" id="UP000278907">
    <property type="component" value="Unassembled WGS sequence"/>
</dbReference>
<gene>
    <name evidence="1" type="ORF">D7Y13_43370</name>
</gene>
<evidence type="ECO:0000313" key="2">
    <source>
        <dbReference type="Proteomes" id="UP000278907"/>
    </source>
</evidence>
<protein>
    <submittedName>
        <fullName evidence="1">Uncharacterized protein</fullName>
    </submittedName>
</protein>
<proteinExistence type="predicted"/>
<accession>A0ABX9Q4Y0</accession>